<keyword evidence="2" id="KW-0472">Membrane</keyword>
<feature type="signal peptide" evidence="3">
    <location>
        <begin position="1"/>
        <end position="19"/>
    </location>
</feature>
<reference evidence="4 5" key="1">
    <citation type="journal article" date="2009" name="Stand. Genomic Sci.">
        <title>Complete genome sequence of Beutenbergia cavernae type strain (HKI 0122).</title>
        <authorList>
            <person name="Land M."/>
            <person name="Pukall R."/>
            <person name="Abt B."/>
            <person name="Goker M."/>
            <person name="Rohde M."/>
            <person name="Glavina Del Rio T."/>
            <person name="Tice H."/>
            <person name="Copeland A."/>
            <person name="Cheng J.F."/>
            <person name="Lucas S."/>
            <person name="Chen F."/>
            <person name="Nolan M."/>
            <person name="Bruce D."/>
            <person name="Goodwin L."/>
            <person name="Pitluck S."/>
            <person name="Ivanova N."/>
            <person name="Mavromatis K."/>
            <person name="Ovchinnikova G."/>
            <person name="Pati A."/>
            <person name="Chen A."/>
            <person name="Palaniappan K."/>
            <person name="Hauser L."/>
            <person name="Chang Y.J."/>
            <person name="Jefferies C.C."/>
            <person name="Saunders E."/>
            <person name="Brettin T."/>
            <person name="Detter J.C."/>
            <person name="Han C."/>
            <person name="Chain P."/>
            <person name="Bristow J."/>
            <person name="Eisen J.A."/>
            <person name="Markowitz V."/>
            <person name="Hugenholtz P."/>
            <person name="Kyrpides N.C."/>
            <person name="Klenk H.P."/>
            <person name="Lapidus A."/>
        </authorList>
    </citation>
    <scope>NUCLEOTIDE SEQUENCE [LARGE SCALE GENOMIC DNA]</scope>
    <source>
        <strain evidence="5">ATCC BAA-8 / DSM 12333 / NBRC 16432</strain>
    </source>
</reference>
<dbReference type="KEGG" id="bcv:Bcav_0376"/>
<feature type="transmembrane region" description="Helical" evidence="2">
    <location>
        <begin position="652"/>
        <end position="668"/>
    </location>
</feature>
<evidence type="ECO:0000313" key="5">
    <source>
        <dbReference type="Proteomes" id="UP000007962"/>
    </source>
</evidence>
<organism evidence="4 5">
    <name type="scientific">Beutenbergia cavernae (strain ATCC BAA-8 / DSM 12333 / CCUG 43141 / JCM 11478 / NBRC 16432 / NCIMB 13614 / HKI 0122)</name>
    <dbReference type="NCBI Taxonomy" id="471853"/>
    <lineage>
        <taxon>Bacteria</taxon>
        <taxon>Bacillati</taxon>
        <taxon>Actinomycetota</taxon>
        <taxon>Actinomycetes</taxon>
        <taxon>Micrococcales</taxon>
        <taxon>Beutenbergiaceae</taxon>
        <taxon>Beutenbergia</taxon>
    </lineage>
</organism>
<proteinExistence type="predicted"/>
<keyword evidence="3" id="KW-0732">Signal</keyword>
<feature type="transmembrane region" description="Helical" evidence="2">
    <location>
        <begin position="537"/>
        <end position="559"/>
    </location>
</feature>
<dbReference type="EMBL" id="CP001618">
    <property type="protein sequence ID" value="ACQ78640.1"/>
    <property type="molecule type" value="Genomic_DNA"/>
</dbReference>
<feature type="transmembrane region" description="Helical" evidence="2">
    <location>
        <begin position="403"/>
        <end position="424"/>
    </location>
</feature>
<name>C5BWI2_BEUC1</name>
<keyword evidence="5" id="KW-1185">Reference proteome</keyword>
<feature type="transmembrane region" description="Helical" evidence="2">
    <location>
        <begin position="463"/>
        <end position="484"/>
    </location>
</feature>
<evidence type="ECO:0000256" key="3">
    <source>
        <dbReference type="SAM" id="SignalP"/>
    </source>
</evidence>
<dbReference type="Proteomes" id="UP000007962">
    <property type="component" value="Chromosome"/>
</dbReference>
<gene>
    <name evidence="4" type="ordered locus">Bcav_0376</name>
</gene>
<sequence>MTVLAASLTVFASASPARAETAGQPGEQVVLVGVGGLSWSDVSPETPALWDLAQRASLGSAVVRSIRTATCPADGWLAVSSGARAADESGRCRTLAEPVAGAVPGWPDYVAAAEETGYGARLGTLGNAVSEAEVPATSIGPGAAIALADSDGAVQGTSLRRAPTPVGLEAQVTAALTTSALVVVDAGTVRDLSNASLPNPPAPTAPTTPEEARTAQVDVVERRIAAVLAAVQEQAPDATVILASLADSGSAPGLRLLAATGPGLTDGSTPFGESLLVTTSTRQTGYVQTTDLLPGLVSALDLGEFVPTGTLVGSPMRATDGPASAEGRLDAVLDQDVHAQAVRPIVAPFYLFLVVGNIALYAAVAIGLKRPAAFRIREFLDRRLSVLRGKGLRRGLAAQRRRVLLSLRIVSLAIGALPVASFLANLLPWWRVDPPALGLAVAIIVWDAAIVAVALLRPWRDWVLGPLAVVAGITAAVLALDVLTGARLQISAVMGVPTLVAGRFYGFNNTAFALFTVSTILVVVAVTNPLVRAGRRLLAAAVVAGIGIVATVLDGAPGIGADFGGPPALVPAFTILALMAAGVRLTWKRIAVVLGGAAAVTVLFAFVDWLRPADDRTHLGRFIDTVLDGGLWDVVFRKLEANLRILANNRPLTLLAIAGVALVVFVLARPVKIAILSPGGGKFDWLSAGAPISQMGQASPMLRPGLVAMAVAMGIGFVVNDSGIAIPAIGISVAVPLLLAACASWMLTLSPPAVPVDAPLLVEPQDSSA</sequence>
<dbReference type="AlphaFoldDB" id="C5BWI2"/>
<protein>
    <recommendedName>
        <fullName evidence="6">Alkaline phosphatase</fullName>
    </recommendedName>
</protein>
<feature type="transmembrane region" description="Helical" evidence="2">
    <location>
        <begin position="725"/>
        <end position="747"/>
    </location>
</feature>
<evidence type="ECO:0000256" key="1">
    <source>
        <dbReference type="SAM" id="MobiDB-lite"/>
    </source>
</evidence>
<dbReference type="STRING" id="471853.Bcav_0376"/>
<keyword evidence="2" id="KW-0812">Transmembrane</keyword>
<dbReference type="HOGENOM" id="CLU_013382_0_0_11"/>
<evidence type="ECO:0000256" key="2">
    <source>
        <dbReference type="SAM" id="Phobius"/>
    </source>
</evidence>
<feature type="chain" id="PRO_5002947205" description="Alkaline phosphatase" evidence="3">
    <location>
        <begin position="20"/>
        <end position="769"/>
    </location>
</feature>
<feature type="transmembrane region" description="Helical" evidence="2">
    <location>
        <begin position="701"/>
        <end position="719"/>
    </location>
</feature>
<evidence type="ECO:0000313" key="4">
    <source>
        <dbReference type="EMBL" id="ACQ78640.1"/>
    </source>
</evidence>
<feature type="transmembrane region" description="Helical" evidence="2">
    <location>
        <begin position="436"/>
        <end position="456"/>
    </location>
</feature>
<feature type="region of interest" description="Disordered" evidence="1">
    <location>
        <begin position="192"/>
        <end position="212"/>
    </location>
</feature>
<accession>C5BWI2</accession>
<feature type="transmembrane region" description="Helical" evidence="2">
    <location>
        <begin position="504"/>
        <end position="525"/>
    </location>
</feature>
<evidence type="ECO:0008006" key="6">
    <source>
        <dbReference type="Google" id="ProtNLM"/>
    </source>
</evidence>
<feature type="transmembrane region" description="Helical" evidence="2">
    <location>
        <begin position="590"/>
        <end position="610"/>
    </location>
</feature>
<keyword evidence="2" id="KW-1133">Transmembrane helix</keyword>
<dbReference type="eggNOG" id="COG3119">
    <property type="taxonomic scope" value="Bacteria"/>
</dbReference>
<feature type="transmembrane region" description="Helical" evidence="2">
    <location>
        <begin position="349"/>
        <end position="368"/>
    </location>
</feature>